<name>A0A154IS37_RHILE</name>
<proteinExistence type="predicted"/>
<dbReference type="AlphaFoldDB" id="A0A154IS37"/>
<dbReference type="EMBL" id="LVYU01000001">
    <property type="protein sequence ID" value="KZB03444.1"/>
    <property type="molecule type" value="Genomic_DNA"/>
</dbReference>
<accession>A0A154IS37</accession>
<evidence type="ECO:0000313" key="1">
    <source>
        <dbReference type="EMBL" id="KZB03444.1"/>
    </source>
</evidence>
<organism evidence="1">
    <name type="scientific">Rhizobium leguminosarum</name>
    <dbReference type="NCBI Taxonomy" id="384"/>
    <lineage>
        <taxon>Bacteria</taxon>
        <taxon>Pseudomonadati</taxon>
        <taxon>Pseudomonadota</taxon>
        <taxon>Alphaproteobacteria</taxon>
        <taxon>Hyphomicrobiales</taxon>
        <taxon>Rhizobiaceae</taxon>
        <taxon>Rhizobium/Agrobacterium group</taxon>
        <taxon>Rhizobium</taxon>
    </lineage>
</organism>
<protein>
    <submittedName>
        <fullName evidence="1">Uncharacterized protein</fullName>
    </submittedName>
</protein>
<sequence length="218" mass="24456">MRSIPESDMATTDGLDNPAVSRSSELEDFILWNAQQFAFPPSEWEAKTFAEVLLLPRVEVTRPPKHDLLAVGMVPHDCHANCAAQEANDPDGESRHVWGWLINGSDLILHSVVEIRGQWLCMTPQHREGPARFNFIPDAAIEWRNADNGKEPFRGGVQVPQGLRSDPEQHVRMWERFRDLVASGMPVAEARQLVDDTLGAELRQMSQLIPVSGDCSIR</sequence>
<reference evidence="1" key="1">
    <citation type="submission" date="2016-03" db="EMBL/GenBank/DDBJ databases">
        <title>Microsymbionts genomes from the relict species Vavilovia formosa.</title>
        <authorList>
            <person name="Chirak E."/>
            <person name="Kimeklis A."/>
            <person name="Kopat V."/>
            <person name="Andronov E."/>
        </authorList>
    </citation>
    <scope>NUCLEOTIDE SEQUENCE [LARGE SCALE GENOMIC DNA]</scope>
    <source>
        <strain evidence="1">Vaf12</strain>
    </source>
</reference>
<gene>
    <name evidence="1" type="ORF">A4A59_00230</name>
</gene>
<comment type="caution">
    <text evidence="1">The sequence shown here is derived from an EMBL/GenBank/DDBJ whole genome shotgun (WGS) entry which is preliminary data.</text>
</comment>